<dbReference type="PANTHER" id="PTHR30251:SF2">
    <property type="entry name" value="FIMBRIAL CHAPERONE YADV-RELATED"/>
    <property type="match status" value="1"/>
</dbReference>
<protein>
    <submittedName>
        <fullName evidence="12">Fimbrial chaperone</fullName>
    </submittedName>
</protein>
<evidence type="ECO:0000313" key="12">
    <source>
        <dbReference type="EMBL" id="HAC6678842.1"/>
    </source>
</evidence>
<dbReference type="InterPro" id="IPR050643">
    <property type="entry name" value="Periplasmic_pilus_chap"/>
</dbReference>
<dbReference type="Pfam" id="PF00345">
    <property type="entry name" value="PapD_N"/>
    <property type="match status" value="1"/>
</dbReference>
<dbReference type="Pfam" id="PF02753">
    <property type="entry name" value="PapD_C"/>
    <property type="match status" value="1"/>
</dbReference>
<name>A0A702FC55_SALET</name>
<keyword evidence="9" id="KW-1133">Transmembrane helix</keyword>
<keyword evidence="5" id="KW-0574">Periplasm</keyword>
<comment type="similarity">
    <text evidence="2 8">Belongs to the periplasmic pilus chaperone family.</text>
</comment>
<dbReference type="GO" id="GO:0071555">
    <property type="term" value="P:cell wall organization"/>
    <property type="evidence" value="ECO:0007669"/>
    <property type="project" value="InterPro"/>
</dbReference>
<dbReference type="NCBIfam" id="NF011758">
    <property type="entry name" value="PRK15211.1"/>
    <property type="match status" value="1"/>
</dbReference>
<sequence length="224" mass="25128">MNKSIIVIVAFIFNIFVAFQACAAFTLSGTRFIYDEGRKNISVEISNANKETFGGQVWIDNTTQPSRDVFFTPAPSFFKVAGGEKQIIRLLNVNPALPQDRESLFWLNVQEIPPSPKEGENILAIALNTQVKLFYRPKLLKDGRDKAEQKIQVSDTKLRNPTPYYFAVTAVSVNGQKIKLNSEVDKQLSQMSPFSEINIGRSLAGTVVIEAIDDYGARREYTIE</sequence>
<organism evidence="12">
    <name type="scientific">Salmonella enterica subsp. enterica serovar Eastbourne</name>
    <dbReference type="NCBI Taxonomy" id="486993"/>
    <lineage>
        <taxon>Bacteria</taxon>
        <taxon>Pseudomonadati</taxon>
        <taxon>Pseudomonadota</taxon>
        <taxon>Gammaproteobacteria</taxon>
        <taxon>Enterobacterales</taxon>
        <taxon>Enterobacteriaceae</taxon>
        <taxon>Salmonella</taxon>
    </lineage>
</organism>
<dbReference type="EMBL" id="DAAMHJ010000037">
    <property type="protein sequence ID" value="HAC6678842.1"/>
    <property type="molecule type" value="Genomic_DNA"/>
</dbReference>
<accession>A0A702FC55</accession>
<evidence type="ECO:0000259" key="10">
    <source>
        <dbReference type="Pfam" id="PF00345"/>
    </source>
</evidence>
<dbReference type="PROSITE" id="PS00635">
    <property type="entry name" value="PILI_CHAPERONE"/>
    <property type="match status" value="1"/>
</dbReference>
<dbReference type="PRINTS" id="PR00969">
    <property type="entry name" value="CHAPERONPILI"/>
</dbReference>
<feature type="domain" description="Pili assembly chaperone C-terminal" evidence="11">
    <location>
        <begin position="159"/>
        <end position="219"/>
    </location>
</feature>
<dbReference type="PROSITE" id="PS51257">
    <property type="entry name" value="PROKAR_LIPOPROTEIN"/>
    <property type="match status" value="1"/>
</dbReference>
<dbReference type="InterPro" id="IPR008962">
    <property type="entry name" value="PapD-like_sf"/>
</dbReference>
<evidence type="ECO:0000256" key="4">
    <source>
        <dbReference type="ARBA" id="ARBA00022729"/>
    </source>
</evidence>
<evidence type="ECO:0000256" key="2">
    <source>
        <dbReference type="ARBA" id="ARBA00007399"/>
    </source>
</evidence>
<evidence type="ECO:0000256" key="7">
    <source>
        <dbReference type="ARBA" id="ARBA00023319"/>
    </source>
</evidence>
<evidence type="ECO:0000256" key="8">
    <source>
        <dbReference type="RuleBase" id="RU003918"/>
    </source>
</evidence>
<proteinExistence type="inferred from homology"/>
<comment type="subcellular location">
    <subcellularLocation>
        <location evidence="1 8">Periplasm</location>
    </subcellularLocation>
</comment>
<dbReference type="Gene3D" id="2.60.40.10">
    <property type="entry name" value="Immunoglobulins"/>
    <property type="match status" value="2"/>
</dbReference>
<dbReference type="InterPro" id="IPR001829">
    <property type="entry name" value="Pili_assmbl_chaperone_bac"/>
</dbReference>
<evidence type="ECO:0000256" key="5">
    <source>
        <dbReference type="ARBA" id="ARBA00022764"/>
    </source>
</evidence>
<keyword evidence="4" id="KW-0732">Signal</keyword>
<evidence type="ECO:0000259" key="11">
    <source>
        <dbReference type="Pfam" id="PF02753"/>
    </source>
</evidence>
<dbReference type="InterPro" id="IPR016148">
    <property type="entry name" value="Pili_assmbl_chaperone_C"/>
</dbReference>
<dbReference type="GO" id="GO:0030288">
    <property type="term" value="C:outer membrane-bounded periplasmic space"/>
    <property type="evidence" value="ECO:0007669"/>
    <property type="project" value="InterPro"/>
</dbReference>
<gene>
    <name evidence="12" type="ORF">G0D12_24760</name>
</gene>
<dbReference type="InterPro" id="IPR016147">
    <property type="entry name" value="Pili_assmbl_chaperone_N"/>
</dbReference>
<dbReference type="AlphaFoldDB" id="A0A702FC55"/>
<dbReference type="InterPro" id="IPR036316">
    <property type="entry name" value="Pili_assmbl_chap_C_dom_sf"/>
</dbReference>
<evidence type="ECO:0000256" key="3">
    <source>
        <dbReference type="ARBA" id="ARBA00022558"/>
    </source>
</evidence>
<dbReference type="InterPro" id="IPR013783">
    <property type="entry name" value="Ig-like_fold"/>
</dbReference>
<evidence type="ECO:0000256" key="6">
    <source>
        <dbReference type="ARBA" id="ARBA00023186"/>
    </source>
</evidence>
<evidence type="ECO:0000256" key="9">
    <source>
        <dbReference type="SAM" id="Phobius"/>
    </source>
</evidence>
<dbReference type="PANTHER" id="PTHR30251">
    <property type="entry name" value="PILUS ASSEMBLY CHAPERONE"/>
    <property type="match status" value="1"/>
</dbReference>
<reference evidence="12" key="2">
    <citation type="submission" date="2018-07" db="EMBL/GenBank/DDBJ databases">
        <authorList>
            <consortium name="NCBI Pathogen Detection Project"/>
        </authorList>
    </citation>
    <scope>NUCLEOTIDE SEQUENCE</scope>
    <source>
        <strain evidence="12">M138</strain>
    </source>
</reference>
<keyword evidence="6 8" id="KW-0143">Chaperone</keyword>
<dbReference type="InterPro" id="IPR018046">
    <property type="entry name" value="Pili_assmbl_chaperone_CS"/>
</dbReference>
<reference evidence="12" key="1">
    <citation type="journal article" date="2018" name="Genome Biol.">
        <title>SKESA: strategic k-mer extension for scrupulous assemblies.</title>
        <authorList>
            <person name="Souvorov A."/>
            <person name="Agarwala R."/>
            <person name="Lipman D.J."/>
        </authorList>
    </citation>
    <scope>NUCLEOTIDE SEQUENCE</scope>
    <source>
        <strain evidence="12">M138</strain>
    </source>
</reference>
<keyword evidence="9" id="KW-0812">Transmembrane</keyword>
<dbReference type="SUPFAM" id="SSF49584">
    <property type="entry name" value="Periplasmic chaperone C-domain"/>
    <property type="match status" value="1"/>
</dbReference>
<evidence type="ECO:0000256" key="1">
    <source>
        <dbReference type="ARBA" id="ARBA00004418"/>
    </source>
</evidence>
<dbReference type="SUPFAM" id="SSF49354">
    <property type="entry name" value="PapD-like"/>
    <property type="match status" value="1"/>
</dbReference>
<keyword evidence="3" id="KW-1029">Fimbrium biogenesis</keyword>
<comment type="caution">
    <text evidence="12">The sequence shown here is derived from an EMBL/GenBank/DDBJ whole genome shotgun (WGS) entry which is preliminary data.</text>
</comment>
<keyword evidence="9" id="KW-0472">Membrane</keyword>
<keyword evidence="7" id="KW-0393">Immunoglobulin domain</keyword>
<feature type="transmembrane region" description="Helical" evidence="9">
    <location>
        <begin position="6"/>
        <end position="29"/>
    </location>
</feature>
<feature type="domain" description="Pili assembly chaperone N-terminal" evidence="10">
    <location>
        <begin position="25"/>
        <end position="140"/>
    </location>
</feature>